<dbReference type="InterPro" id="IPR012184">
    <property type="entry name" value="Bifunc_Mopterin-bd"/>
</dbReference>
<feature type="domain" description="MobA-like NTP transferase" evidence="2">
    <location>
        <begin position="346"/>
        <end position="510"/>
    </location>
</feature>
<dbReference type="Gene3D" id="3.90.550.10">
    <property type="entry name" value="Spore Coat Polysaccharide Biosynthesis Protein SpsA, Chain A"/>
    <property type="match status" value="1"/>
</dbReference>
<proteinExistence type="predicted"/>
<dbReference type="CDD" id="cd03522">
    <property type="entry name" value="MoeA_like"/>
    <property type="match status" value="1"/>
</dbReference>
<evidence type="ECO:0000259" key="2">
    <source>
        <dbReference type="Pfam" id="PF12804"/>
    </source>
</evidence>
<dbReference type="InterPro" id="IPR036425">
    <property type="entry name" value="MoaB/Mog-like_dom_sf"/>
</dbReference>
<organism evidence="3 4">
    <name type="scientific">Acidiphilium cryptum (strain JF-5)</name>
    <dbReference type="NCBI Taxonomy" id="349163"/>
    <lineage>
        <taxon>Bacteria</taxon>
        <taxon>Pseudomonadati</taxon>
        <taxon>Pseudomonadota</taxon>
        <taxon>Alphaproteobacteria</taxon>
        <taxon>Acetobacterales</taxon>
        <taxon>Acidocellaceae</taxon>
        <taxon>Acidiphilium</taxon>
    </lineage>
</organism>
<dbReference type="SUPFAM" id="SSF53448">
    <property type="entry name" value="Nucleotide-diphospho-sugar transferases"/>
    <property type="match status" value="1"/>
</dbReference>
<dbReference type="eggNOG" id="COG2068">
    <property type="taxonomic scope" value="Bacteria"/>
</dbReference>
<protein>
    <submittedName>
        <fullName evidence="3">Molybdenum cofactor cytidylyltransferase / molybdopterin molybdochelatase</fullName>
    </submittedName>
</protein>
<dbReference type="CDD" id="cd04182">
    <property type="entry name" value="GT_2_like_f"/>
    <property type="match status" value="1"/>
</dbReference>
<dbReference type="PANTHER" id="PTHR43777">
    <property type="entry name" value="MOLYBDENUM COFACTOR CYTIDYLYLTRANSFERASE"/>
    <property type="match status" value="1"/>
</dbReference>
<reference evidence="3 4" key="1">
    <citation type="submission" date="2007-05" db="EMBL/GenBank/DDBJ databases">
        <title>Complete sequence of chromosome of Acidiphilium cryptum JF-5.</title>
        <authorList>
            <consortium name="US DOE Joint Genome Institute"/>
            <person name="Copeland A."/>
            <person name="Lucas S."/>
            <person name="Lapidus A."/>
            <person name="Barry K."/>
            <person name="Detter J.C."/>
            <person name="Glavina del Rio T."/>
            <person name="Hammon N."/>
            <person name="Israni S."/>
            <person name="Dalin E."/>
            <person name="Tice H."/>
            <person name="Pitluck S."/>
            <person name="Sims D."/>
            <person name="Brettin T."/>
            <person name="Bruce D."/>
            <person name="Han C."/>
            <person name="Schmutz J."/>
            <person name="Larimer F."/>
            <person name="Land M."/>
            <person name="Hauser L."/>
            <person name="Kyrpides N."/>
            <person name="Kim E."/>
            <person name="Magnuson T."/>
            <person name="Richardson P."/>
        </authorList>
    </citation>
    <scope>NUCLEOTIDE SEQUENCE [LARGE SCALE GENOMIC DNA]</scope>
    <source>
        <strain evidence="3 4">JF-5</strain>
    </source>
</reference>
<dbReference type="EMBL" id="CP000697">
    <property type="protein sequence ID" value="ABQ29699.1"/>
    <property type="molecule type" value="Genomic_DNA"/>
</dbReference>
<keyword evidence="4" id="KW-1185">Reference proteome</keyword>
<sequence>MIFGAAPLAADLAGAILAHSLKTRDRVIHKGAVLDDALIAALRAAGHAEVTVARLEPGDVPEEDAARRLGAHFAGPGLRVAAPVHGRVNVFAETRGLFRLDAAAIAALNGLDEAIALGTLPDATPVAPGDMLATLKIVPFAVPGAVMARAASLLGQGAPLRIEAFRPLRTGLVLSRLPQLKDAAIRNTIEATRQRVAARGGALLDPIETPHETAPIRAAIDALLAQGADLVLIAGASAVTDRADVAPAAITAAGGRIDRFGMPVDPGNLLCFGRIGAVPAIVLPGCARSPRLNGIDFVLDRVFAGEPLDDALIASMGIGGLLKDFAPRPEPRVPRATRRTAPKIAVIVLAAGRSSRAAPQNKLLARLQDGRALVAATVDHALAARAALVLVVTGHQDDAVREALSGRPVRFVHAAAFASGMAASLAAGINALPADTAAALICLGDMPLVDATVIDRMIAAYDPDEGRAIVVPTHRGRRGNPILWDRSFFPEIAALTGDAGARHILARHVDRIAEVEMPDDAVLRDFDTRDALAELKDRP</sequence>
<dbReference type="Proteomes" id="UP000000245">
    <property type="component" value="Chromosome"/>
</dbReference>
<dbReference type="PIRSF" id="PIRSF036626">
    <property type="entry name" value="MPTBd_MobAlike"/>
    <property type="match status" value="1"/>
</dbReference>
<keyword evidence="3" id="KW-0548">Nucleotidyltransferase</keyword>
<dbReference type="STRING" id="349163.Acry_0475"/>
<name>A5FVR7_ACICJ</name>
<dbReference type="SUPFAM" id="SSF53218">
    <property type="entry name" value="Molybdenum cofactor biosynthesis proteins"/>
    <property type="match status" value="1"/>
</dbReference>
<dbReference type="KEGG" id="acr:Acry_0475"/>
<keyword evidence="3" id="KW-0808">Transferase</keyword>
<dbReference type="InterPro" id="IPR025877">
    <property type="entry name" value="MobA-like_NTP_Trfase"/>
</dbReference>
<dbReference type="RefSeq" id="WP_011941548.1">
    <property type="nucleotide sequence ID" value="NC_009484.1"/>
</dbReference>
<dbReference type="PANTHER" id="PTHR43777:SF1">
    <property type="entry name" value="MOLYBDENUM COFACTOR CYTIDYLYLTRANSFERASE"/>
    <property type="match status" value="1"/>
</dbReference>
<dbReference type="InterPro" id="IPR029044">
    <property type="entry name" value="Nucleotide-diphossugar_trans"/>
</dbReference>
<dbReference type="Pfam" id="PF12804">
    <property type="entry name" value="NTP_transf_3"/>
    <property type="match status" value="1"/>
</dbReference>
<dbReference type="Gene3D" id="3.40.980.10">
    <property type="entry name" value="MoaB/Mog-like domain"/>
    <property type="match status" value="1"/>
</dbReference>
<evidence type="ECO:0000313" key="4">
    <source>
        <dbReference type="Proteomes" id="UP000000245"/>
    </source>
</evidence>
<evidence type="ECO:0000256" key="1">
    <source>
        <dbReference type="ARBA" id="ARBA00022842"/>
    </source>
</evidence>
<dbReference type="GO" id="GO:0016779">
    <property type="term" value="F:nucleotidyltransferase activity"/>
    <property type="evidence" value="ECO:0007669"/>
    <property type="project" value="UniProtKB-KW"/>
</dbReference>
<dbReference type="AlphaFoldDB" id="A5FVR7"/>
<dbReference type="HOGENOM" id="CLU_505971_0_0_5"/>
<accession>A5FVR7</accession>
<evidence type="ECO:0000313" key="3">
    <source>
        <dbReference type="EMBL" id="ABQ29699.1"/>
    </source>
</evidence>
<keyword evidence="1" id="KW-0460">Magnesium</keyword>
<gene>
    <name evidence="3" type="ordered locus">Acry_0475</name>
</gene>